<dbReference type="AlphaFoldDB" id="A0A3N0DT47"/>
<feature type="transmembrane region" description="Helical" evidence="1">
    <location>
        <begin position="34"/>
        <end position="53"/>
    </location>
</feature>
<dbReference type="RefSeq" id="WP_123233301.1">
    <property type="nucleotide sequence ID" value="NZ_RJSG01000002.1"/>
</dbReference>
<dbReference type="Proteomes" id="UP000277094">
    <property type="component" value="Unassembled WGS sequence"/>
</dbReference>
<comment type="caution">
    <text evidence="2">The sequence shown here is derived from an EMBL/GenBank/DDBJ whole genome shotgun (WGS) entry which is preliminary data.</text>
</comment>
<name>A0A3N0DT47_9ACTN</name>
<protein>
    <submittedName>
        <fullName evidence="2">DUF4233 domain-containing protein</fullName>
    </submittedName>
</protein>
<reference evidence="2 3" key="1">
    <citation type="submission" date="2018-11" db="EMBL/GenBank/DDBJ databases">
        <authorList>
            <person name="Li F."/>
        </authorList>
    </citation>
    <scope>NUCLEOTIDE SEQUENCE [LARGE SCALE GENOMIC DNA]</scope>
    <source>
        <strain evidence="2 3">KIS18-7</strain>
    </source>
</reference>
<gene>
    <name evidence="2" type="ORF">EFL95_06940</name>
</gene>
<accession>A0A3N0DT47</accession>
<dbReference type="Pfam" id="PF14017">
    <property type="entry name" value="DUF4233"/>
    <property type="match status" value="1"/>
</dbReference>
<evidence type="ECO:0000313" key="3">
    <source>
        <dbReference type="Proteomes" id="UP000277094"/>
    </source>
</evidence>
<proteinExistence type="predicted"/>
<evidence type="ECO:0000313" key="2">
    <source>
        <dbReference type="EMBL" id="RNL78799.1"/>
    </source>
</evidence>
<dbReference type="EMBL" id="RJSG01000002">
    <property type="protein sequence ID" value="RNL78799.1"/>
    <property type="molecule type" value="Genomic_DNA"/>
</dbReference>
<dbReference type="OrthoDB" id="3267755at2"/>
<evidence type="ECO:0000256" key="1">
    <source>
        <dbReference type="SAM" id="Phobius"/>
    </source>
</evidence>
<dbReference type="InterPro" id="IPR025327">
    <property type="entry name" value="DUF4233"/>
</dbReference>
<feature type="transmembrane region" description="Helical" evidence="1">
    <location>
        <begin position="65"/>
        <end position="93"/>
    </location>
</feature>
<keyword evidence="1" id="KW-0472">Membrane</keyword>
<keyword evidence="3" id="KW-1185">Reference proteome</keyword>
<sequence length="115" mass="12177">MQRRLCSAILFLEAVVLGLSTPVMISVESVDKSQALWIGLGLTVACLLVAGMLRKPWAYGVGWAIQIAAVALGVLVTAMYVLGAIFLLLWLAAVRIGRLIDTDRAAAEAAATEAH</sequence>
<keyword evidence="1" id="KW-1133">Transmembrane helix</keyword>
<keyword evidence="1" id="KW-0812">Transmembrane</keyword>
<organism evidence="2 3">
    <name type="scientific">Nocardioides marmorisolisilvae</name>
    <dbReference type="NCBI Taxonomy" id="1542737"/>
    <lineage>
        <taxon>Bacteria</taxon>
        <taxon>Bacillati</taxon>
        <taxon>Actinomycetota</taxon>
        <taxon>Actinomycetes</taxon>
        <taxon>Propionibacteriales</taxon>
        <taxon>Nocardioidaceae</taxon>
        <taxon>Nocardioides</taxon>
    </lineage>
</organism>